<dbReference type="PANTHER" id="PTHR30572">
    <property type="entry name" value="MEMBRANE COMPONENT OF TRANSPORTER-RELATED"/>
    <property type="match status" value="1"/>
</dbReference>
<evidence type="ECO:0000256" key="2">
    <source>
        <dbReference type="ARBA" id="ARBA00022475"/>
    </source>
</evidence>
<feature type="transmembrane region" description="Helical" evidence="7">
    <location>
        <begin position="288"/>
        <end position="315"/>
    </location>
</feature>
<evidence type="ECO:0000256" key="5">
    <source>
        <dbReference type="ARBA" id="ARBA00023136"/>
    </source>
</evidence>
<evidence type="ECO:0000256" key="4">
    <source>
        <dbReference type="ARBA" id="ARBA00022989"/>
    </source>
</evidence>
<dbReference type="GO" id="GO:0022857">
    <property type="term" value="F:transmembrane transporter activity"/>
    <property type="evidence" value="ECO:0007669"/>
    <property type="project" value="TreeGrafter"/>
</dbReference>
<feature type="transmembrane region" description="Helical" evidence="7">
    <location>
        <begin position="335"/>
        <end position="360"/>
    </location>
</feature>
<evidence type="ECO:0000313" key="10">
    <source>
        <dbReference type="EMBL" id="KAB2817286.1"/>
    </source>
</evidence>
<keyword evidence="5 7" id="KW-0472">Membrane</keyword>
<reference evidence="10 11" key="1">
    <citation type="submission" date="2019-10" db="EMBL/GenBank/DDBJ databases">
        <title>Genome sequence of Phaeocystidibacter marisrubri JCM30614 (type strain).</title>
        <authorList>
            <person name="Bowman J.P."/>
        </authorList>
    </citation>
    <scope>NUCLEOTIDE SEQUENCE [LARGE SCALE GENOMIC DNA]</scope>
    <source>
        <strain evidence="10 11">JCM 30614</strain>
    </source>
</reference>
<dbReference type="GO" id="GO:0005886">
    <property type="term" value="C:plasma membrane"/>
    <property type="evidence" value="ECO:0007669"/>
    <property type="project" value="UniProtKB-SubCell"/>
</dbReference>
<comment type="similarity">
    <text evidence="6">Belongs to the ABC-4 integral membrane protein family.</text>
</comment>
<dbReference type="Proteomes" id="UP000484164">
    <property type="component" value="Unassembled WGS sequence"/>
</dbReference>
<evidence type="ECO:0000256" key="6">
    <source>
        <dbReference type="ARBA" id="ARBA00038076"/>
    </source>
</evidence>
<sequence length="414" mass="45136">MRRLQILENIRIAIDALMTQKLRAILTASVIAIGIMAMMGMLTSVRSLEQAVTDNFSSLGANTFTIQSRGMNIQIGRRGSRPKTHPPITWDQANDFVNRFQYNGATSSLSYRVTGAMEVKHGSKATDPNVLVWAIDENYLQTSGYSINEGRGFTRQDISDSRPIVLLGKDVYEKLFGTDEAIDTSISMRGQRYRVVGILNPKGSSSIFSGDNAVLIPITRARASLTSPSSGYSINVMTGNGANLDATVSEATAVMRAIRKQHPREESSFNITRSDALSSMLLENKNQLYIAAIAVSLITLLVAAINLLNIMLVSVRQRTREIGTRKAIGAKQRHIVLQFLTEAALVSQLGGVMGIIFGIIIGNSVGSQLGTTFTVPWDWVIFAVSITFVTGVLSGLYPAVKAARLDPIESLRYE</sequence>
<evidence type="ECO:0000256" key="1">
    <source>
        <dbReference type="ARBA" id="ARBA00004651"/>
    </source>
</evidence>
<dbReference type="RefSeq" id="WP_151691857.1">
    <property type="nucleotide sequence ID" value="NZ_BMGX01000002.1"/>
</dbReference>
<feature type="domain" description="ABC3 transporter permease C-terminal" evidence="8">
    <location>
        <begin position="294"/>
        <end position="407"/>
    </location>
</feature>
<evidence type="ECO:0000256" key="7">
    <source>
        <dbReference type="SAM" id="Phobius"/>
    </source>
</evidence>
<dbReference type="InterPro" id="IPR050250">
    <property type="entry name" value="Macrolide_Exporter_MacB"/>
</dbReference>
<evidence type="ECO:0000256" key="3">
    <source>
        <dbReference type="ARBA" id="ARBA00022692"/>
    </source>
</evidence>
<dbReference type="InterPro" id="IPR025857">
    <property type="entry name" value="MacB_PCD"/>
</dbReference>
<organism evidence="10 11">
    <name type="scientific">Phaeocystidibacter marisrubri</name>
    <dbReference type="NCBI Taxonomy" id="1577780"/>
    <lineage>
        <taxon>Bacteria</taxon>
        <taxon>Pseudomonadati</taxon>
        <taxon>Bacteroidota</taxon>
        <taxon>Flavobacteriia</taxon>
        <taxon>Flavobacteriales</taxon>
        <taxon>Phaeocystidibacteraceae</taxon>
        <taxon>Phaeocystidibacter</taxon>
    </lineage>
</organism>
<dbReference type="PANTHER" id="PTHR30572:SF4">
    <property type="entry name" value="ABC TRANSPORTER PERMEASE YTRF"/>
    <property type="match status" value="1"/>
</dbReference>
<dbReference type="Pfam" id="PF02687">
    <property type="entry name" value="FtsX"/>
    <property type="match status" value="1"/>
</dbReference>
<protein>
    <submittedName>
        <fullName evidence="10">ABC transporter permease</fullName>
    </submittedName>
</protein>
<feature type="transmembrane region" description="Helical" evidence="7">
    <location>
        <begin position="21"/>
        <end position="42"/>
    </location>
</feature>
<keyword evidence="3 7" id="KW-0812">Transmembrane</keyword>
<keyword evidence="11" id="KW-1185">Reference proteome</keyword>
<name>A0A6L3ZGY6_9FLAO</name>
<evidence type="ECO:0000259" key="9">
    <source>
        <dbReference type="Pfam" id="PF12704"/>
    </source>
</evidence>
<accession>A0A6L3ZGY6</accession>
<proteinExistence type="inferred from homology"/>
<dbReference type="AlphaFoldDB" id="A0A6L3ZGY6"/>
<feature type="transmembrane region" description="Helical" evidence="7">
    <location>
        <begin position="380"/>
        <end position="400"/>
    </location>
</feature>
<gene>
    <name evidence="10" type="ORF">F8C82_02525</name>
</gene>
<comment type="subcellular location">
    <subcellularLocation>
        <location evidence="1">Cell membrane</location>
        <topology evidence="1">Multi-pass membrane protein</topology>
    </subcellularLocation>
</comment>
<dbReference type="Pfam" id="PF12704">
    <property type="entry name" value="MacB_PCD"/>
    <property type="match status" value="1"/>
</dbReference>
<dbReference type="EMBL" id="WBVQ01000001">
    <property type="protein sequence ID" value="KAB2817286.1"/>
    <property type="molecule type" value="Genomic_DNA"/>
</dbReference>
<keyword evidence="2" id="KW-1003">Cell membrane</keyword>
<evidence type="ECO:0000259" key="8">
    <source>
        <dbReference type="Pfam" id="PF02687"/>
    </source>
</evidence>
<dbReference type="OrthoDB" id="9770036at2"/>
<feature type="domain" description="MacB-like periplasmic core" evidence="9">
    <location>
        <begin position="25"/>
        <end position="253"/>
    </location>
</feature>
<evidence type="ECO:0000313" key="11">
    <source>
        <dbReference type="Proteomes" id="UP000484164"/>
    </source>
</evidence>
<keyword evidence="4 7" id="KW-1133">Transmembrane helix</keyword>
<dbReference type="InterPro" id="IPR003838">
    <property type="entry name" value="ABC3_permease_C"/>
</dbReference>
<comment type="caution">
    <text evidence="10">The sequence shown here is derived from an EMBL/GenBank/DDBJ whole genome shotgun (WGS) entry which is preliminary data.</text>
</comment>